<keyword evidence="2" id="KW-1185">Reference proteome</keyword>
<accession>A0A0H5D4R1</accession>
<dbReference type="Proteomes" id="UP000043764">
    <property type="component" value="Unassembled WGS sequence"/>
</dbReference>
<name>A0A0H5D4R1_9RHOB</name>
<evidence type="ECO:0000313" key="2">
    <source>
        <dbReference type="Proteomes" id="UP000043764"/>
    </source>
</evidence>
<dbReference type="AlphaFoldDB" id="A0A0H5D4R1"/>
<reference evidence="2" key="1">
    <citation type="submission" date="2015-05" db="EMBL/GenBank/DDBJ databases">
        <authorList>
            <person name="Rodrigo-Torres Lidia"/>
            <person name="Arahal R.David."/>
        </authorList>
    </citation>
    <scope>NUCLEOTIDE SEQUENCE [LARGE SCALE GENOMIC DNA]</scope>
    <source>
        <strain evidence="2">CECT 7321</strain>
    </source>
</reference>
<protein>
    <submittedName>
        <fullName evidence="1">Uncharacterized protein</fullName>
    </submittedName>
</protein>
<proteinExistence type="predicted"/>
<organism evidence="1 2">
    <name type="scientific">Phaeobacter italicus</name>
    <dbReference type="NCBI Taxonomy" id="481446"/>
    <lineage>
        <taxon>Bacteria</taxon>
        <taxon>Pseudomonadati</taxon>
        <taxon>Pseudomonadota</taxon>
        <taxon>Alphaproteobacteria</taxon>
        <taxon>Rhodobacterales</taxon>
        <taxon>Roseobacteraceae</taxon>
        <taxon>Phaeobacter</taxon>
    </lineage>
</organism>
<evidence type="ECO:0000313" key="1">
    <source>
        <dbReference type="EMBL" id="CRL12019.1"/>
    </source>
</evidence>
<dbReference type="EMBL" id="CVRL01000037">
    <property type="protein sequence ID" value="CRL12019.1"/>
    <property type="molecule type" value="Genomic_DNA"/>
</dbReference>
<gene>
    <name evidence="1" type="ORF">NIT7321_02891</name>
</gene>
<sequence>MTNRRRPPSEITPLIEDTGLFKREVRDVVVELIPVMNRSSRGDLIVQGIVRPEAEIEVVFAGRRLNEAVALVERMKVLRAQAVRTATNGHEAMANIRRMRLPVQVRGAWRLRFERDDSGWEVKSYQLLAAQWAFTDLDGYKRTCGWPPVEVEDRGLERERLARARLASNRTSQSARPD</sequence>
<dbReference type="RefSeq" id="WP_050673883.1">
    <property type="nucleotide sequence ID" value="NZ_CANLNU010000012.1"/>
</dbReference>